<comment type="caution">
    <text evidence="6">The sequence shown here is derived from an EMBL/GenBank/DDBJ whole genome shotgun (WGS) entry which is preliminary data.</text>
</comment>
<dbReference type="InterPro" id="IPR012474">
    <property type="entry name" value="Frigida"/>
</dbReference>
<feature type="compositionally biased region" description="Basic residues" evidence="5">
    <location>
        <begin position="350"/>
        <end position="360"/>
    </location>
</feature>
<evidence type="ECO:0000256" key="2">
    <source>
        <dbReference type="ARBA" id="ARBA00022782"/>
    </source>
</evidence>
<evidence type="ECO:0000313" key="7">
    <source>
        <dbReference type="Proteomes" id="UP001180020"/>
    </source>
</evidence>
<dbReference type="Proteomes" id="UP001180020">
    <property type="component" value="Unassembled WGS sequence"/>
</dbReference>
<gene>
    <name evidence="6" type="ORF">QJS10_CPB17g02065</name>
</gene>
<dbReference type="Pfam" id="PF07899">
    <property type="entry name" value="Frigida"/>
    <property type="match status" value="1"/>
</dbReference>
<evidence type="ECO:0000313" key="6">
    <source>
        <dbReference type="EMBL" id="KAK1292826.1"/>
    </source>
</evidence>
<proteinExistence type="inferred from homology"/>
<keyword evidence="2 4" id="KW-0221">Differentiation</keyword>
<dbReference type="PANTHER" id="PTHR31791:SF47">
    <property type="entry name" value="INACTIVE FRIGIDA-LIKE PROTEIN 2"/>
    <property type="match status" value="1"/>
</dbReference>
<evidence type="ECO:0000256" key="3">
    <source>
        <dbReference type="ARBA" id="ARBA00023089"/>
    </source>
</evidence>
<dbReference type="EMBL" id="JAUJYO010000017">
    <property type="protein sequence ID" value="KAK1292826.1"/>
    <property type="molecule type" value="Genomic_DNA"/>
</dbReference>
<dbReference type="AlphaFoldDB" id="A0AAV9CVQ5"/>
<dbReference type="PANTHER" id="PTHR31791">
    <property type="entry name" value="FRIGIDA-LIKE PROTEIN 3-RELATED"/>
    <property type="match status" value="1"/>
</dbReference>
<accession>A0AAV9CVQ5</accession>
<evidence type="ECO:0000256" key="5">
    <source>
        <dbReference type="SAM" id="MobiDB-lite"/>
    </source>
</evidence>
<keyword evidence="3 4" id="KW-0287">Flowering</keyword>
<dbReference type="GO" id="GO:0009908">
    <property type="term" value="P:flower development"/>
    <property type="evidence" value="ECO:0007669"/>
    <property type="project" value="UniProtKB-KW"/>
</dbReference>
<evidence type="ECO:0000256" key="4">
    <source>
        <dbReference type="RuleBase" id="RU364012"/>
    </source>
</evidence>
<reference evidence="6" key="2">
    <citation type="submission" date="2023-06" db="EMBL/GenBank/DDBJ databases">
        <authorList>
            <person name="Ma L."/>
            <person name="Liu K.-W."/>
            <person name="Li Z."/>
            <person name="Hsiao Y.-Y."/>
            <person name="Qi Y."/>
            <person name="Fu T."/>
            <person name="Tang G."/>
            <person name="Zhang D."/>
            <person name="Sun W.-H."/>
            <person name="Liu D.-K."/>
            <person name="Li Y."/>
            <person name="Chen G.-Z."/>
            <person name="Liu X.-D."/>
            <person name="Liao X.-Y."/>
            <person name="Jiang Y.-T."/>
            <person name="Yu X."/>
            <person name="Hao Y."/>
            <person name="Huang J."/>
            <person name="Zhao X.-W."/>
            <person name="Ke S."/>
            <person name="Chen Y.-Y."/>
            <person name="Wu W.-L."/>
            <person name="Hsu J.-L."/>
            <person name="Lin Y.-F."/>
            <person name="Huang M.-D."/>
            <person name="Li C.-Y."/>
            <person name="Huang L."/>
            <person name="Wang Z.-W."/>
            <person name="Zhao X."/>
            <person name="Zhong W.-Y."/>
            <person name="Peng D.-H."/>
            <person name="Ahmad S."/>
            <person name="Lan S."/>
            <person name="Zhang J.-S."/>
            <person name="Tsai W.-C."/>
            <person name="Van De Peer Y."/>
            <person name="Liu Z.-J."/>
        </authorList>
    </citation>
    <scope>NUCLEOTIDE SEQUENCE</scope>
    <source>
        <strain evidence="6">CP</strain>
        <tissue evidence="6">Leaves</tissue>
    </source>
</reference>
<dbReference type="GO" id="GO:0030154">
    <property type="term" value="P:cell differentiation"/>
    <property type="evidence" value="ECO:0007669"/>
    <property type="project" value="UniProtKB-KW"/>
</dbReference>
<keyword evidence="7" id="KW-1185">Reference proteome</keyword>
<organism evidence="6 7">
    <name type="scientific">Acorus calamus</name>
    <name type="common">Sweet flag</name>
    <dbReference type="NCBI Taxonomy" id="4465"/>
    <lineage>
        <taxon>Eukaryota</taxon>
        <taxon>Viridiplantae</taxon>
        <taxon>Streptophyta</taxon>
        <taxon>Embryophyta</taxon>
        <taxon>Tracheophyta</taxon>
        <taxon>Spermatophyta</taxon>
        <taxon>Magnoliopsida</taxon>
        <taxon>Liliopsida</taxon>
        <taxon>Acoraceae</taxon>
        <taxon>Acorus</taxon>
    </lineage>
</organism>
<sequence>MASTATNSILEAMKEVPSMKENLKKAFEDLQSFSPSLLRLPFQWSDIDGHFSSINLCISHLKPDAEAMNTLLTTSPKDLASLKGTRVGPRVLLEPGEALLGIRARVQRLGGRGWAEREVQDGLRVPAGGPAGGNRAVGEGWRKGSGGGWKRRVGEDATVLDVHLFLRFLAAFELAPVFDAEEVMELLARMSRKMKAVGLCRELGLGDRMPVLRNNGVFGASESNNALVYSVQKLSHRFQKVLQNNEKVLGGLLAHLEAAKKAAQELCDRGDNSIQSLNLLPPQNEAIAKELDALRDVIKNIEMSKLEAQYPPKPLKIRVAELEQSKLNVKRAVSTMIESSTKQPQQEKQQKRRRRAMKRPHLFNAITVVAPSASAHSRSSYQAASVGTEMDQTRYTENKRLSDEDQELLRLEPLVAAAPLKSRRARARPQLLGLSDEDQERGTSSSSRTKETSTAGQEDVLCMQEAGPPFAWMPDEDDELLQLWSDGTQAHRVSNVAIETSLHAETAYHMYGVFSLYIEHALFGHSV</sequence>
<reference evidence="6" key="1">
    <citation type="journal article" date="2023" name="Nat. Commun.">
        <title>Diploid and tetraploid genomes of Acorus and the evolution of monocots.</title>
        <authorList>
            <person name="Ma L."/>
            <person name="Liu K.W."/>
            <person name="Li Z."/>
            <person name="Hsiao Y.Y."/>
            <person name="Qi Y."/>
            <person name="Fu T."/>
            <person name="Tang G.D."/>
            <person name="Zhang D."/>
            <person name="Sun W.H."/>
            <person name="Liu D.K."/>
            <person name="Li Y."/>
            <person name="Chen G.Z."/>
            <person name="Liu X.D."/>
            <person name="Liao X.Y."/>
            <person name="Jiang Y.T."/>
            <person name="Yu X."/>
            <person name="Hao Y."/>
            <person name="Huang J."/>
            <person name="Zhao X.W."/>
            <person name="Ke S."/>
            <person name="Chen Y.Y."/>
            <person name="Wu W.L."/>
            <person name="Hsu J.L."/>
            <person name="Lin Y.F."/>
            <person name="Huang M.D."/>
            <person name="Li C.Y."/>
            <person name="Huang L."/>
            <person name="Wang Z.W."/>
            <person name="Zhao X."/>
            <person name="Zhong W.Y."/>
            <person name="Peng D.H."/>
            <person name="Ahmad S."/>
            <person name="Lan S."/>
            <person name="Zhang J.S."/>
            <person name="Tsai W.C."/>
            <person name="Van de Peer Y."/>
            <person name="Liu Z.J."/>
        </authorList>
    </citation>
    <scope>NUCLEOTIDE SEQUENCE</scope>
    <source>
        <strain evidence="6">CP</strain>
    </source>
</reference>
<feature type="region of interest" description="Disordered" evidence="5">
    <location>
        <begin position="335"/>
        <end position="360"/>
    </location>
</feature>
<comment type="similarity">
    <text evidence="1 4">Belongs to the Frigida family.</text>
</comment>
<keyword evidence="4" id="KW-0217">Developmental protein</keyword>
<name>A0AAV9CVQ5_ACOCL</name>
<protein>
    <recommendedName>
        <fullName evidence="4">FRIGIDA-like protein</fullName>
    </recommendedName>
</protein>
<evidence type="ECO:0000256" key="1">
    <source>
        <dbReference type="ARBA" id="ARBA00008956"/>
    </source>
</evidence>
<feature type="region of interest" description="Disordered" evidence="5">
    <location>
        <begin position="426"/>
        <end position="457"/>
    </location>
</feature>